<organism evidence="1 2">
    <name type="scientific">Mycena citricolor</name>
    <dbReference type="NCBI Taxonomy" id="2018698"/>
    <lineage>
        <taxon>Eukaryota</taxon>
        <taxon>Fungi</taxon>
        <taxon>Dikarya</taxon>
        <taxon>Basidiomycota</taxon>
        <taxon>Agaricomycotina</taxon>
        <taxon>Agaricomycetes</taxon>
        <taxon>Agaricomycetidae</taxon>
        <taxon>Agaricales</taxon>
        <taxon>Marasmiineae</taxon>
        <taxon>Mycenaceae</taxon>
        <taxon>Mycena</taxon>
    </lineage>
</organism>
<protein>
    <submittedName>
        <fullName evidence="1">Uncharacterized protein</fullName>
    </submittedName>
</protein>
<gene>
    <name evidence="1" type="ORF">MYCIT1_LOCUS6388</name>
</gene>
<name>A0AAD2JWA8_9AGAR</name>
<evidence type="ECO:0000313" key="2">
    <source>
        <dbReference type="Proteomes" id="UP001295794"/>
    </source>
</evidence>
<dbReference type="EMBL" id="CAVNYO010000089">
    <property type="protein sequence ID" value="CAK5265420.1"/>
    <property type="molecule type" value="Genomic_DNA"/>
</dbReference>
<dbReference type="AlphaFoldDB" id="A0AAD2JWA8"/>
<accession>A0AAD2JWA8</accession>
<evidence type="ECO:0000313" key="1">
    <source>
        <dbReference type="EMBL" id="CAK5265420.1"/>
    </source>
</evidence>
<reference evidence="1" key="1">
    <citation type="submission" date="2023-11" db="EMBL/GenBank/DDBJ databases">
        <authorList>
            <person name="De Vega J J."/>
            <person name="De Vega J J."/>
        </authorList>
    </citation>
    <scope>NUCLEOTIDE SEQUENCE</scope>
</reference>
<feature type="non-terminal residue" evidence="1">
    <location>
        <position position="1"/>
    </location>
</feature>
<dbReference type="Proteomes" id="UP001295794">
    <property type="component" value="Unassembled WGS sequence"/>
</dbReference>
<proteinExistence type="predicted"/>
<sequence length="47" mass="5196">SQSSLTAGARLVLDYLFPSLCTTSTHQNCSQNCYDDDYNKTSSTDQD</sequence>
<keyword evidence="2" id="KW-1185">Reference proteome</keyword>
<comment type="caution">
    <text evidence="1">The sequence shown here is derived from an EMBL/GenBank/DDBJ whole genome shotgun (WGS) entry which is preliminary data.</text>
</comment>